<reference evidence="4" key="2">
    <citation type="submission" date="2025-04" db="UniProtKB">
        <authorList>
            <consortium name="RefSeq"/>
        </authorList>
    </citation>
    <scope>IDENTIFICATION</scope>
    <source>
        <tissue evidence="4">Whole blood</tissue>
    </source>
</reference>
<dbReference type="KEGG" id="umr:103662368"/>
<evidence type="ECO:0000313" key="2">
    <source>
        <dbReference type="Ensembl" id="ENSUMAP00000004709"/>
    </source>
</evidence>
<organism evidence="3 4">
    <name type="scientific">Ursus maritimus</name>
    <name type="common">Polar bear</name>
    <name type="synonym">Thalarctos maritimus</name>
    <dbReference type="NCBI Taxonomy" id="29073"/>
    <lineage>
        <taxon>Eukaryota</taxon>
        <taxon>Metazoa</taxon>
        <taxon>Chordata</taxon>
        <taxon>Craniata</taxon>
        <taxon>Vertebrata</taxon>
        <taxon>Euteleostomi</taxon>
        <taxon>Mammalia</taxon>
        <taxon>Eutheria</taxon>
        <taxon>Laurasiatheria</taxon>
        <taxon>Carnivora</taxon>
        <taxon>Caniformia</taxon>
        <taxon>Ursidae</taxon>
        <taxon>Ursus</taxon>
    </lineage>
</organism>
<evidence type="ECO:0000313" key="3">
    <source>
        <dbReference type="Proteomes" id="UP000261680"/>
    </source>
</evidence>
<dbReference type="PANTHER" id="PTHR16445:SF0">
    <property type="entry name" value="GENE 5617-RELATED"/>
    <property type="match status" value="1"/>
</dbReference>
<dbReference type="RefSeq" id="XP_008688274.1">
    <property type="nucleotide sequence ID" value="XM_008690052.2"/>
</dbReference>
<feature type="region of interest" description="Disordered" evidence="1">
    <location>
        <begin position="54"/>
        <end position="102"/>
    </location>
</feature>
<dbReference type="Proteomes" id="UP000261680">
    <property type="component" value="Unplaced"/>
</dbReference>
<protein>
    <submittedName>
        <fullName evidence="4">Uncharacterized protein C11orf71 homolog</fullName>
    </submittedName>
</protein>
<gene>
    <name evidence="4" type="primary">CUNH11orf71</name>
    <name evidence="2" type="synonym">C11orf71</name>
</gene>
<keyword evidence="3" id="KW-1185">Reference proteome</keyword>
<evidence type="ECO:0000313" key="4">
    <source>
        <dbReference type="RefSeq" id="XP_008688274.1"/>
    </source>
</evidence>
<sequence>MALNNVSLSAGDQRTRVAYRASHGDLSPSAALALAMVSGDSFLVARPEAILPGPTARQAVRPNVRTESRRASGGGRSPTRFIKGREPDGRNRSRQTRFSPYPTPGVKLDLLRSLLQQRLVAIGSVIAARLSA</sequence>
<dbReference type="OrthoDB" id="9681738at2759"/>
<reference evidence="2" key="1">
    <citation type="submission" date="2019-03" db="UniProtKB">
        <authorList>
            <consortium name="Ensembl"/>
        </authorList>
    </citation>
    <scope>IDENTIFICATION</scope>
</reference>
<dbReference type="PANTHER" id="PTHR16445">
    <property type="entry name" value="SIMILAR TO HYPOTHETICAL PROTEIN FLJ20010"/>
    <property type="match status" value="1"/>
</dbReference>
<dbReference type="Pfam" id="PF15747">
    <property type="entry name" value="DUF4687"/>
    <property type="match status" value="1"/>
</dbReference>
<dbReference type="CTD" id="101644183"/>
<accession>A0A384C1G5</accession>
<name>A0A384C1G5_URSMA</name>
<dbReference type="STRING" id="29073.ENSUMAP00000004709"/>
<dbReference type="OMA" id="LRWCSTC"/>
<dbReference type="AlphaFoldDB" id="A0A384C1G5"/>
<proteinExistence type="predicted"/>
<dbReference type="InterPro" id="IPR031487">
    <property type="entry name" value="DUF4687"/>
</dbReference>
<evidence type="ECO:0000256" key="1">
    <source>
        <dbReference type="SAM" id="MobiDB-lite"/>
    </source>
</evidence>
<dbReference type="Ensembl" id="ENSUMAT00000005698.1">
    <property type="protein sequence ID" value="ENSUMAP00000004709.1"/>
    <property type="gene ID" value="ENSUMAG00000003775.1"/>
</dbReference>
<dbReference type="GeneTree" id="ENSGT00390000007962"/>
<dbReference type="GeneID" id="103662368"/>